<dbReference type="InterPro" id="IPR008254">
    <property type="entry name" value="Flavodoxin/NO_synth"/>
</dbReference>
<evidence type="ECO:0000256" key="18">
    <source>
        <dbReference type="ARBA" id="ARBA00049679"/>
    </source>
</evidence>
<dbReference type="GO" id="GO:0010181">
    <property type="term" value="F:FMN binding"/>
    <property type="evidence" value="ECO:0007669"/>
    <property type="project" value="InterPro"/>
</dbReference>
<feature type="region of interest" description="Disordered" evidence="21">
    <location>
        <begin position="1"/>
        <end position="33"/>
    </location>
</feature>
<comment type="cofactor">
    <cofactor evidence="2 19">
        <name>heme b</name>
        <dbReference type="ChEBI" id="CHEBI:60344"/>
    </cofactor>
</comment>
<evidence type="ECO:0000256" key="1">
    <source>
        <dbReference type="ARBA" id="ARBA00001950"/>
    </source>
</evidence>
<keyword evidence="5" id="KW-1003">Cell membrane</keyword>
<keyword evidence="14 19" id="KW-0560">Oxidoreductase</keyword>
<keyword evidence="13 19" id="KW-0112">Calmodulin-binding</keyword>
<dbReference type="PANTHER" id="PTHR43410">
    <property type="entry name" value="NITRIC OXIDE SYNTHASE OXYGENASE"/>
    <property type="match status" value="1"/>
</dbReference>
<dbReference type="GO" id="GO:0050660">
    <property type="term" value="F:flavin adenine dinucleotide binding"/>
    <property type="evidence" value="ECO:0007669"/>
    <property type="project" value="InterPro"/>
</dbReference>
<feature type="compositionally biased region" description="Polar residues" evidence="21">
    <location>
        <begin position="20"/>
        <end position="33"/>
    </location>
</feature>
<keyword evidence="10 19" id="KW-0479">Metal-binding</keyword>
<keyword evidence="15 19" id="KW-0408">Iron</keyword>
<dbReference type="InterPro" id="IPR039261">
    <property type="entry name" value="FNR_nucleotide-bd"/>
</dbReference>
<organism evidence="24 25">
    <name type="scientific">Chiloscyllium punctatum</name>
    <name type="common">Brownbanded bambooshark</name>
    <name type="synonym">Hemiscyllium punctatum</name>
    <dbReference type="NCBI Taxonomy" id="137246"/>
    <lineage>
        <taxon>Eukaryota</taxon>
        <taxon>Metazoa</taxon>
        <taxon>Chordata</taxon>
        <taxon>Craniata</taxon>
        <taxon>Vertebrata</taxon>
        <taxon>Chondrichthyes</taxon>
        <taxon>Elasmobranchii</taxon>
        <taxon>Galeomorphii</taxon>
        <taxon>Galeoidea</taxon>
        <taxon>Orectolobiformes</taxon>
        <taxon>Hemiscylliidae</taxon>
        <taxon>Chiloscyllium</taxon>
    </lineage>
</organism>
<evidence type="ECO:0000256" key="10">
    <source>
        <dbReference type="ARBA" id="ARBA00022723"/>
    </source>
</evidence>
<dbReference type="AlphaFoldDB" id="A0A401T1T4"/>
<feature type="compositionally biased region" description="Basic and acidic residues" evidence="21">
    <location>
        <begin position="1"/>
        <end position="19"/>
    </location>
</feature>
<reference evidence="24 25" key="1">
    <citation type="journal article" date="2018" name="Nat. Ecol. Evol.">
        <title>Shark genomes provide insights into elasmobranch evolution and the origin of vertebrates.</title>
        <authorList>
            <person name="Hara Y"/>
            <person name="Yamaguchi K"/>
            <person name="Onimaru K"/>
            <person name="Kadota M"/>
            <person name="Koyanagi M"/>
            <person name="Keeley SD"/>
            <person name="Tatsumi K"/>
            <person name="Tanaka K"/>
            <person name="Motone F"/>
            <person name="Kageyama Y"/>
            <person name="Nozu R"/>
            <person name="Adachi N"/>
            <person name="Nishimura O"/>
            <person name="Nakagawa R"/>
            <person name="Tanegashima C"/>
            <person name="Kiyatake I"/>
            <person name="Matsumoto R"/>
            <person name="Murakumo K"/>
            <person name="Nishida K"/>
            <person name="Terakita A"/>
            <person name="Kuratani S"/>
            <person name="Sato K"/>
            <person name="Hyodo S Kuraku.S."/>
        </authorList>
    </citation>
    <scope>NUCLEOTIDE SEQUENCE [LARGE SCALE GENOMIC DNA]</scope>
</reference>
<dbReference type="PIRSF" id="PIRSF000333">
    <property type="entry name" value="NOS"/>
    <property type="match status" value="1"/>
</dbReference>
<dbReference type="OMA" id="HLFQMLY"/>
<comment type="similarity">
    <text evidence="4 19">Belongs to the NOS family.</text>
</comment>
<comment type="subcellular location">
    <subcellularLocation>
        <location evidence="3">Cell membrane</location>
    </subcellularLocation>
</comment>
<keyword evidence="8" id="KW-0285">Flavoprotein</keyword>
<evidence type="ECO:0000256" key="14">
    <source>
        <dbReference type="ARBA" id="ARBA00023002"/>
    </source>
</evidence>
<dbReference type="InterPro" id="IPR001433">
    <property type="entry name" value="OxRdtase_FAD/NAD-bd"/>
</dbReference>
<evidence type="ECO:0000256" key="16">
    <source>
        <dbReference type="ARBA" id="ARBA00023136"/>
    </source>
</evidence>
<dbReference type="InterPro" id="IPR023173">
    <property type="entry name" value="NADPH_Cyt_P450_Rdtase_alpha"/>
</dbReference>
<feature type="binding site" description="axial binding residue" evidence="20">
    <location>
        <position position="161"/>
    </location>
    <ligand>
        <name>heme b</name>
        <dbReference type="ChEBI" id="CHEBI:60344"/>
    </ligand>
    <ligandPart>
        <name>Fe</name>
        <dbReference type="ChEBI" id="CHEBI:18248"/>
    </ligandPart>
</feature>
<evidence type="ECO:0000313" key="24">
    <source>
        <dbReference type="EMBL" id="GCC36567.1"/>
    </source>
</evidence>
<comment type="function">
    <text evidence="19">Produces nitric oxide (NO) which is a messenger molecule with diverse functions.</text>
</comment>
<dbReference type="Pfam" id="PF02898">
    <property type="entry name" value="NO_synthase"/>
    <property type="match status" value="1"/>
</dbReference>
<gene>
    <name evidence="24" type="ORF">chiPu_0015062</name>
</gene>
<dbReference type="GO" id="GO:0046872">
    <property type="term" value="F:metal ion binding"/>
    <property type="evidence" value="ECO:0007669"/>
    <property type="project" value="UniProtKB-KW"/>
</dbReference>
<dbReference type="GO" id="GO:1903522">
    <property type="term" value="P:regulation of blood circulation"/>
    <property type="evidence" value="ECO:0007669"/>
    <property type="project" value="UniProtKB-ARBA"/>
</dbReference>
<comment type="cofactor">
    <cofactor evidence="19">
        <name>FAD</name>
        <dbReference type="ChEBI" id="CHEBI:57692"/>
    </cofactor>
    <text evidence="19">Binds 1 FAD.</text>
</comment>
<dbReference type="Pfam" id="PF00667">
    <property type="entry name" value="FAD_binding_1"/>
    <property type="match status" value="1"/>
</dbReference>
<keyword evidence="25" id="KW-1185">Reference proteome</keyword>
<evidence type="ECO:0000256" key="7">
    <source>
        <dbReference type="ARBA" id="ARBA00022617"/>
    </source>
</evidence>
<evidence type="ECO:0000256" key="9">
    <source>
        <dbReference type="ARBA" id="ARBA00022643"/>
    </source>
</evidence>
<dbReference type="Gene3D" id="3.90.340.10">
    <property type="entry name" value="Nitric Oxide Synthase, Chain A, domain 1"/>
    <property type="match status" value="1"/>
</dbReference>
<accession>A0A401T1T4</accession>
<keyword evidence="6" id="KW-0597">Phosphoprotein</keyword>
<dbReference type="PRINTS" id="PR00371">
    <property type="entry name" value="FPNCR"/>
</dbReference>
<keyword evidence="12 19" id="KW-0521">NADP</keyword>
<protein>
    <recommendedName>
        <fullName evidence="19">Nitric oxide synthase</fullName>
        <ecNumber evidence="19">1.14.13.39</ecNumber>
    </recommendedName>
</protein>
<dbReference type="EMBL" id="BEZZ01000852">
    <property type="protein sequence ID" value="GCC36567.1"/>
    <property type="molecule type" value="Genomic_DNA"/>
</dbReference>
<dbReference type="GO" id="GO:0050661">
    <property type="term" value="F:NADP binding"/>
    <property type="evidence" value="ECO:0007669"/>
    <property type="project" value="InterPro"/>
</dbReference>
<dbReference type="InterPro" id="IPR044943">
    <property type="entry name" value="NOS_dom_1"/>
</dbReference>
<evidence type="ECO:0000256" key="5">
    <source>
        <dbReference type="ARBA" id="ARBA00022475"/>
    </source>
</evidence>
<dbReference type="Gene3D" id="2.40.30.10">
    <property type="entry name" value="Translation factors"/>
    <property type="match status" value="1"/>
</dbReference>
<dbReference type="InterPro" id="IPR050607">
    <property type="entry name" value="NOS"/>
</dbReference>
<keyword evidence="7 19" id="KW-0349">Heme</keyword>
<keyword evidence="16" id="KW-0472">Membrane</keyword>
<evidence type="ECO:0000256" key="21">
    <source>
        <dbReference type="SAM" id="MobiDB-lite"/>
    </source>
</evidence>
<keyword evidence="9 19" id="KW-0288">FMN</keyword>
<dbReference type="GO" id="GO:0004517">
    <property type="term" value="F:nitric-oxide synthase activity"/>
    <property type="evidence" value="ECO:0007669"/>
    <property type="project" value="UniProtKB-EC"/>
</dbReference>
<evidence type="ECO:0000256" key="13">
    <source>
        <dbReference type="ARBA" id="ARBA00022860"/>
    </source>
</evidence>
<dbReference type="FunFam" id="3.40.50.360:FF:000003">
    <property type="entry name" value="Nitric oxide synthase"/>
    <property type="match status" value="1"/>
</dbReference>
<comment type="caution">
    <text evidence="24">The sequence shown here is derived from an EMBL/GenBank/DDBJ whole genome shotgun (WGS) entry which is preliminary data.</text>
</comment>
<dbReference type="FunFam" id="3.90.440.10:FF:000001">
    <property type="entry name" value="Endothelial nitric oxide synthase"/>
    <property type="match status" value="1"/>
</dbReference>
<evidence type="ECO:0000256" key="4">
    <source>
        <dbReference type="ARBA" id="ARBA00006267"/>
    </source>
</evidence>
<dbReference type="Gene3D" id="3.40.50.80">
    <property type="entry name" value="Nucleotide-binding domain of ferredoxin-NADP reductase (FNR) module"/>
    <property type="match status" value="1"/>
</dbReference>
<evidence type="ECO:0000256" key="15">
    <source>
        <dbReference type="ARBA" id="ARBA00023004"/>
    </source>
</evidence>
<dbReference type="GO" id="GO:0005886">
    <property type="term" value="C:plasma membrane"/>
    <property type="evidence" value="ECO:0007669"/>
    <property type="project" value="UniProtKB-SubCell"/>
</dbReference>
<dbReference type="InterPro" id="IPR044940">
    <property type="entry name" value="NOS_dom_2"/>
</dbReference>
<dbReference type="CDD" id="cd00795">
    <property type="entry name" value="NOS_oxygenase_euk"/>
    <property type="match status" value="1"/>
</dbReference>
<dbReference type="OrthoDB" id="1856718at2759"/>
<evidence type="ECO:0000259" key="23">
    <source>
        <dbReference type="PROSITE" id="PS51384"/>
    </source>
</evidence>
<dbReference type="Gene3D" id="1.20.990.10">
    <property type="entry name" value="NADPH-cytochrome p450 Reductase, Chain A, domain 3"/>
    <property type="match status" value="1"/>
</dbReference>
<dbReference type="InterPro" id="IPR001709">
    <property type="entry name" value="Flavoprot_Pyr_Nucl_cyt_Rdtase"/>
</dbReference>
<dbReference type="InterPro" id="IPR003097">
    <property type="entry name" value="CysJ-like_FAD-binding"/>
</dbReference>
<dbReference type="GO" id="GO:0005516">
    <property type="term" value="F:calmodulin binding"/>
    <property type="evidence" value="ECO:0007669"/>
    <property type="project" value="UniProtKB-KW"/>
</dbReference>
<proteinExistence type="inferred from homology"/>
<dbReference type="InterPro" id="IPR036119">
    <property type="entry name" value="NOS_N_sf"/>
</dbReference>
<evidence type="ECO:0000256" key="20">
    <source>
        <dbReference type="PIRSR" id="PIRSR000333-1"/>
    </source>
</evidence>
<dbReference type="InterPro" id="IPR017927">
    <property type="entry name" value="FAD-bd_FR_type"/>
</dbReference>
<dbReference type="GO" id="GO:0006809">
    <property type="term" value="P:nitric oxide biosynthetic process"/>
    <property type="evidence" value="ECO:0007669"/>
    <property type="project" value="InterPro"/>
</dbReference>
<dbReference type="SUPFAM" id="SSF52218">
    <property type="entry name" value="Flavoproteins"/>
    <property type="match status" value="1"/>
</dbReference>
<evidence type="ECO:0000313" key="25">
    <source>
        <dbReference type="Proteomes" id="UP000287033"/>
    </source>
</evidence>
<dbReference type="GO" id="GO:0020037">
    <property type="term" value="F:heme binding"/>
    <property type="evidence" value="ECO:0007669"/>
    <property type="project" value="InterPro"/>
</dbReference>
<evidence type="ECO:0000259" key="22">
    <source>
        <dbReference type="PROSITE" id="PS50902"/>
    </source>
</evidence>
<dbReference type="Pfam" id="PF00258">
    <property type="entry name" value="Flavodoxin_1"/>
    <property type="match status" value="1"/>
</dbReference>
<comment type="subunit">
    <text evidence="18">Homodimer. Interacts with NOSIP and NOSTRIN. Interacts with HSP90AB1. Forms a complex with ASL, ASS1 and SLC7A1; the complex regulates cell-autonomous L-arginine synthesis and citrulline recycling while channeling extracellular L-arginine to nitric oxide synthesis pathway.</text>
</comment>
<dbReference type="Gene3D" id="3.90.440.10">
    <property type="entry name" value="Nitric Oxide Synthase,Heme Domain,Chain A domain 2"/>
    <property type="match status" value="1"/>
</dbReference>
<dbReference type="SUPFAM" id="SSF52343">
    <property type="entry name" value="Ferredoxin reductase-like, C-terminal NADP-linked domain"/>
    <property type="match status" value="1"/>
</dbReference>
<evidence type="ECO:0000256" key="12">
    <source>
        <dbReference type="ARBA" id="ARBA00022857"/>
    </source>
</evidence>
<evidence type="ECO:0000256" key="3">
    <source>
        <dbReference type="ARBA" id="ARBA00004236"/>
    </source>
</evidence>
<comment type="cofactor">
    <cofactor evidence="1">
        <name>(6R)-L-erythro-5,6,7,8-tetrahydrobiopterin</name>
        <dbReference type="ChEBI" id="CHEBI:59560"/>
    </cofactor>
</comment>
<dbReference type="InterPro" id="IPR044944">
    <property type="entry name" value="NOS_dom_3"/>
</dbReference>
<name>A0A401T1T4_CHIPU</name>
<dbReference type="PROSITE" id="PS60001">
    <property type="entry name" value="NOS"/>
    <property type="match status" value="1"/>
</dbReference>
<evidence type="ECO:0000256" key="11">
    <source>
        <dbReference type="ARBA" id="ARBA00022827"/>
    </source>
</evidence>
<evidence type="ECO:0000256" key="8">
    <source>
        <dbReference type="ARBA" id="ARBA00022630"/>
    </source>
</evidence>
<dbReference type="PROSITE" id="PS50902">
    <property type="entry name" value="FLAVODOXIN_LIKE"/>
    <property type="match status" value="1"/>
</dbReference>
<dbReference type="Pfam" id="PF00175">
    <property type="entry name" value="NAD_binding_1"/>
    <property type="match status" value="1"/>
</dbReference>
<dbReference type="PANTHER" id="PTHR43410:SF1">
    <property type="entry name" value="NITRIC OXIDE SYNTHASE"/>
    <property type="match status" value="1"/>
</dbReference>
<evidence type="ECO:0000256" key="6">
    <source>
        <dbReference type="ARBA" id="ARBA00022553"/>
    </source>
</evidence>
<dbReference type="SUPFAM" id="SSF63380">
    <property type="entry name" value="Riboflavin synthase domain-like"/>
    <property type="match status" value="1"/>
</dbReference>
<dbReference type="InterPro" id="IPR029039">
    <property type="entry name" value="Flavoprotein-like_sf"/>
</dbReference>
<comment type="catalytic activity">
    <reaction evidence="17">
        <text>2 L-arginine + 3 NADPH + 4 O2 + H(+) = 2 L-citrulline + 2 nitric oxide + 3 NADP(+) + 4 H2O</text>
        <dbReference type="Rhea" id="RHEA:19897"/>
        <dbReference type="ChEBI" id="CHEBI:15377"/>
        <dbReference type="ChEBI" id="CHEBI:15378"/>
        <dbReference type="ChEBI" id="CHEBI:15379"/>
        <dbReference type="ChEBI" id="CHEBI:16480"/>
        <dbReference type="ChEBI" id="CHEBI:32682"/>
        <dbReference type="ChEBI" id="CHEBI:57743"/>
        <dbReference type="ChEBI" id="CHEBI:57783"/>
        <dbReference type="ChEBI" id="CHEBI:58349"/>
        <dbReference type="EC" id="1.14.13.39"/>
    </reaction>
    <physiologicalReaction direction="left-to-right" evidence="17">
        <dbReference type="Rhea" id="RHEA:19898"/>
    </physiologicalReaction>
</comment>
<evidence type="ECO:0000256" key="2">
    <source>
        <dbReference type="ARBA" id="ARBA00001970"/>
    </source>
</evidence>
<dbReference type="PRINTS" id="PR00369">
    <property type="entry name" value="FLAVODOXIN"/>
</dbReference>
<sequence length="1161" mass="132470">MMEDKNLRKSLESDQKSGKETTAPQNCKSSEQGVSHGIIFQKPKYVRLKNWQSGNIFYDTLYQQAHKPTPCSETRCLGSVMFPKELVHKPEAPTQSKEQLLHRATHFLEQYYTTMKRAGTPAHSQRLMELQREIDMTGTYQLTPNELIFGAKLAWRNAARCVGRIQWSRLQFFDARDCNTVEEMFTYICNHIKYSTNKGNIRSAITIFPQRSDGNRDFRIWNSQYIRYAGFTQEDGTIMGDGASVEFTELCLQLGWKPKRSRFTVLPLVLQANGETPQLFEIPPELILEVPIQHPHFEWLSELNLKWYALPAVANMLLEIGGLEFPAAPFNGWYTGSEIGVRNYCDSTRYNLLQEVAERMGLERSKITSLWKDKAAVELTVAVLHSFQLMKVTIVDHHTITESFMKHLENEHRLRGGCPTDWVWIVPPISGSLTPAFHQEFLNYNLSPAFHYQVDPWKTHVWKESDGFLSKKRPIGFKELATAVTFSTKLMSRVMAKRIKVTILYATETGKSETFARKLCEIFKKAFDPKVMCMDEYDIINLQHETLVLTVTSTFGNGDPPENGQHFADHLMEMANPNSSLEQARSYKARFNSLSEDDFEAYIGAVTEDNSLESTGPLASVRFAVFGLGSRVYPHFCAFARAIDTKLEELGAQRILTMAEGDELCGQDDLFRLWSKNAFKAACEVFCIDDETGNDDDDFHNDSTWKPNNYRLSVVAEMLELEPALSHLHKRKVVQARVLSRQNLQHKGSGRSTILVCLHTGDSDKLKYIPGDHVGIHPANQEELVQRVMARLVELPALNDTISVERLLETRTENGVQRKWVSDMRLPNCTVAQALTYFLDITSPASPELLQYLAQLATDPREKEQLEDLGQGTRKYEEWKWENVPTVADVLDEFPSVRAPASLLLTQLPLLQPRYYSISSSPDTHPSQIHLTVAVVKYHIKNDQGPERHGVCSSWLNCIEIGDSVPCFIRRAPLFHLPSDPSTPCLLVGPGTGIAPYRSFWQQRLYEIENQGLKQCEMSLIFGCRYSQMDHLYKEEMMEAKNKGVFKEIYTAYSRDPDRKKEYVQDIIRNQLSNELFQILSSSKGHLYVCGDVTMAQDVSKTVQEIIATVGMMSLNDAASCLTKLKDENRYHEDIFGLTLRTREVATKIRSTSLNYWQGTK</sequence>
<evidence type="ECO:0000256" key="19">
    <source>
        <dbReference type="PIRNR" id="PIRNR000333"/>
    </source>
</evidence>
<dbReference type="Proteomes" id="UP000287033">
    <property type="component" value="Unassembled WGS sequence"/>
</dbReference>
<dbReference type="STRING" id="137246.A0A401T1T4"/>
<dbReference type="FunFam" id="1.20.990.10:FF:000002">
    <property type="entry name" value="Nitric oxide synthase"/>
    <property type="match status" value="1"/>
</dbReference>
<dbReference type="SUPFAM" id="SSF56512">
    <property type="entry name" value="Nitric oxide (NO) synthase oxygenase domain"/>
    <property type="match status" value="1"/>
</dbReference>
<dbReference type="Gene3D" id="3.90.1230.10">
    <property type="entry name" value="Nitric Oxide Synthase, Chain A, domain 3"/>
    <property type="match status" value="1"/>
</dbReference>
<comment type="cofactor">
    <cofactor evidence="19">
        <name>FMN</name>
        <dbReference type="ChEBI" id="CHEBI:58210"/>
    </cofactor>
    <text evidence="19">Binds 1 FMN.</text>
</comment>
<evidence type="ECO:0000256" key="17">
    <source>
        <dbReference type="ARBA" id="ARBA00047419"/>
    </source>
</evidence>
<dbReference type="FunFam" id="3.40.50.80:FF:000003">
    <property type="entry name" value="Nitric oxide synthase"/>
    <property type="match status" value="1"/>
</dbReference>
<keyword evidence="11 19" id="KW-0274">FAD</keyword>
<dbReference type="InterPro" id="IPR004030">
    <property type="entry name" value="NOS_N"/>
</dbReference>
<dbReference type="EC" id="1.14.13.39" evidence="19"/>
<feature type="domain" description="Flavodoxin-like" evidence="22">
    <location>
        <begin position="501"/>
        <end position="679"/>
    </location>
</feature>
<dbReference type="PROSITE" id="PS51384">
    <property type="entry name" value="FAD_FR"/>
    <property type="match status" value="1"/>
</dbReference>
<dbReference type="InterPro" id="IPR012144">
    <property type="entry name" value="NOS_euk"/>
</dbReference>
<feature type="domain" description="FAD-binding FR-type" evidence="23">
    <location>
        <begin position="731"/>
        <end position="978"/>
    </location>
</feature>
<dbReference type="Gene3D" id="3.40.50.360">
    <property type="match status" value="1"/>
</dbReference>
<dbReference type="InterPro" id="IPR001094">
    <property type="entry name" value="Flavdoxin-like"/>
</dbReference>
<dbReference type="InterPro" id="IPR017938">
    <property type="entry name" value="Riboflavin_synthase-like_b-brl"/>
</dbReference>